<accession>A0A3P2A9E9</accession>
<dbReference type="InterPro" id="IPR011009">
    <property type="entry name" value="Kinase-like_dom_sf"/>
</dbReference>
<dbReference type="Gene3D" id="1.10.510.10">
    <property type="entry name" value="Transferase(Phosphotransferase) domain 1"/>
    <property type="match status" value="1"/>
</dbReference>
<proteinExistence type="predicted"/>
<dbReference type="GO" id="GO:0005524">
    <property type="term" value="F:ATP binding"/>
    <property type="evidence" value="ECO:0007669"/>
    <property type="project" value="InterPro"/>
</dbReference>
<keyword evidence="1" id="KW-0808">Transferase</keyword>
<reference evidence="1 2" key="1">
    <citation type="submission" date="2018-11" db="EMBL/GenBank/DDBJ databases">
        <title>Genomes From Bacteria Associated with the Canine Oral Cavity: a Test Case for Automated Genome-Based Taxonomic Assignment.</title>
        <authorList>
            <person name="Coil D.A."/>
            <person name="Jospin G."/>
            <person name="Darling A.E."/>
            <person name="Wallis C."/>
            <person name="Davis I.J."/>
            <person name="Harris S."/>
            <person name="Eisen J.A."/>
            <person name="Holcombe L.J."/>
            <person name="O'Flynn C."/>
        </authorList>
    </citation>
    <scope>NUCLEOTIDE SEQUENCE [LARGE SCALE GENOMIC DNA]</scope>
    <source>
        <strain evidence="1 2">COT-280</strain>
    </source>
</reference>
<dbReference type="AlphaFoldDB" id="A0A3P2A9E9"/>
<dbReference type="InterPro" id="IPR000719">
    <property type="entry name" value="Prot_kinase_dom"/>
</dbReference>
<protein>
    <submittedName>
        <fullName evidence="1">Kinase</fullName>
    </submittedName>
</protein>
<dbReference type="EMBL" id="RQYC01000001">
    <property type="protein sequence ID" value="RRD91625.1"/>
    <property type="molecule type" value="Genomic_DNA"/>
</dbReference>
<evidence type="ECO:0000313" key="2">
    <source>
        <dbReference type="Proteomes" id="UP000269923"/>
    </source>
</evidence>
<dbReference type="Proteomes" id="UP000269923">
    <property type="component" value="Unassembled WGS sequence"/>
</dbReference>
<name>A0A3P2A9E9_9NEIS</name>
<gene>
    <name evidence="1" type="ORF">EII21_00950</name>
</gene>
<keyword evidence="1" id="KW-0418">Kinase</keyword>
<organism evidence="1 2">
    <name type="scientific">Conchiformibius steedae</name>
    <dbReference type="NCBI Taxonomy" id="153493"/>
    <lineage>
        <taxon>Bacteria</taxon>
        <taxon>Pseudomonadati</taxon>
        <taxon>Pseudomonadota</taxon>
        <taxon>Betaproteobacteria</taxon>
        <taxon>Neisseriales</taxon>
        <taxon>Neisseriaceae</taxon>
        <taxon>Conchiformibius</taxon>
    </lineage>
</organism>
<evidence type="ECO:0000313" key="1">
    <source>
        <dbReference type="EMBL" id="RRD91625.1"/>
    </source>
</evidence>
<dbReference type="PROSITE" id="PS50011">
    <property type="entry name" value="PROTEIN_KINASE_DOM"/>
    <property type="match status" value="1"/>
</dbReference>
<dbReference type="RefSeq" id="WP_027021385.1">
    <property type="nucleotide sequence ID" value="NZ_CP059563.1"/>
</dbReference>
<sequence>MKIYDSHGVAQSLSRLFGQGGEAEIYQLLDRPDVLFKRYHQSILNTRGGQLRKKVECMCAMGLRENKNLSWPLLNVFDEKKNWIGYCMYRADGETLFKLSHAVLYKKYFPNLDRKAIVTYLISLLMEIKKLHELEIMIGDYNLQNILIHPQSGKITLIDCDSYQISFRGQYFPCEVGSADLTPKEHQNTEFRNIVRTFESEYFSIAIILFKALMLGRHPYDVIGGTDPVKNLCNGQFPYGQDGKGIPKGQWYNIWSHMPYKLKSLFIQTFKDGASDPSKRASIDEWLRELKQYRKEMEKGWHAVEIIPSHPKEKSYRGSNTYN</sequence>
<comment type="caution">
    <text evidence="1">The sequence shown here is derived from an EMBL/GenBank/DDBJ whole genome shotgun (WGS) entry which is preliminary data.</text>
</comment>
<dbReference type="GO" id="GO:0004672">
    <property type="term" value="F:protein kinase activity"/>
    <property type="evidence" value="ECO:0007669"/>
    <property type="project" value="InterPro"/>
</dbReference>
<dbReference type="STRING" id="1121352.GCA_000620925_00479"/>
<dbReference type="SUPFAM" id="SSF56112">
    <property type="entry name" value="Protein kinase-like (PK-like)"/>
    <property type="match status" value="1"/>
</dbReference>
<keyword evidence="2" id="KW-1185">Reference proteome</keyword>
<dbReference type="OrthoDB" id="1022767at2"/>